<reference evidence="2 3" key="1">
    <citation type="submission" date="2015-07" db="EMBL/GenBank/DDBJ databases">
        <title>Genome sequencing project for genomic taxonomy and phylogenomics of Bacillus-like bacteria.</title>
        <authorList>
            <person name="Liu B."/>
            <person name="Wang J."/>
            <person name="Zhu Y."/>
            <person name="Liu G."/>
            <person name="Chen Q."/>
            <person name="Chen Z."/>
            <person name="Che J."/>
            <person name="Ge C."/>
            <person name="Shi H."/>
            <person name="Pan Z."/>
            <person name="Liu X."/>
        </authorList>
    </citation>
    <scope>NUCLEOTIDE SEQUENCE [LARGE SCALE GENOMIC DNA]</scope>
    <source>
        <strain evidence="2 3">DSM 54</strain>
    </source>
</reference>
<accession>A0A0N0CW42</accession>
<keyword evidence="1" id="KW-0812">Transmembrane</keyword>
<proteinExistence type="predicted"/>
<evidence type="ECO:0000313" key="3">
    <source>
        <dbReference type="Proteomes" id="UP000037977"/>
    </source>
</evidence>
<dbReference type="Proteomes" id="UP000037977">
    <property type="component" value="Unassembled WGS sequence"/>
</dbReference>
<dbReference type="STRING" id="33935.ADM90_04200"/>
<evidence type="ECO:0000313" key="2">
    <source>
        <dbReference type="EMBL" id="KOY82547.1"/>
    </source>
</evidence>
<evidence type="ECO:0000256" key="1">
    <source>
        <dbReference type="SAM" id="Phobius"/>
    </source>
</evidence>
<dbReference type="PATRIC" id="fig|33935.3.peg.257"/>
<comment type="caution">
    <text evidence="2">The sequence shown here is derived from an EMBL/GenBank/DDBJ whole genome shotgun (WGS) entry which is preliminary data.</text>
</comment>
<keyword evidence="3" id="KW-1185">Reference proteome</keyword>
<name>A0A0N0CW42_9BACI</name>
<protein>
    <submittedName>
        <fullName evidence="2">Uncharacterized protein</fullName>
    </submittedName>
</protein>
<gene>
    <name evidence="2" type="ORF">ADM90_04200</name>
</gene>
<dbReference type="EMBL" id="LGCI01000005">
    <property type="protein sequence ID" value="KOY82547.1"/>
    <property type="molecule type" value="Genomic_DNA"/>
</dbReference>
<dbReference type="AlphaFoldDB" id="A0A0N0CW42"/>
<organism evidence="2 3">
    <name type="scientific">Lysinibacillus macroides</name>
    <dbReference type="NCBI Taxonomy" id="33935"/>
    <lineage>
        <taxon>Bacteria</taxon>
        <taxon>Bacillati</taxon>
        <taxon>Bacillota</taxon>
        <taxon>Bacilli</taxon>
        <taxon>Bacillales</taxon>
        <taxon>Bacillaceae</taxon>
        <taxon>Lysinibacillus</taxon>
    </lineage>
</organism>
<keyword evidence="1" id="KW-0472">Membrane</keyword>
<sequence length="64" mass="7341">MLKKLFNWMLILGLILLGGRMVTAICFYFNLPFTTFFKDYALVSVIILIIGIIGSEAIKNQEKR</sequence>
<dbReference type="RefSeq" id="WP_053993797.1">
    <property type="nucleotide sequence ID" value="NZ_CP065643.1"/>
</dbReference>
<feature type="transmembrane region" description="Helical" evidence="1">
    <location>
        <begin position="40"/>
        <end position="58"/>
    </location>
</feature>
<keyword evidence="1" id="KW-1133">Transmembrane helix</keyword>